<evidence type="ECO:0000256" key="1">
    <source>
        <dbReference type="ARBA" id="ARBA00022723"/>
    </source>
</evidence>
<accession>A0A2H0QXS8</accession>
<name>A0A2H0QXS8_9BACT</name>
<dbReference type="NCBIfam" id="TIGR00010">
    <property type="entry name" value="YchF/TatD family DNA exonuclease"/>
    <property type="match status" value="1"/>
</dbReference>
<evidence type="ECO:0000313" key="4">
    <source>
        <dbReference type="Proteomes" id="UP000231333"/>
    </source>
</evidence>
<dbReference type="CDD" id="cd01310">
    <property type="entry name" value="TatD_DNAse"/>
    <property type="match status" value="1"/>
</dbReference>
<feature type="binding site" evidence="2">
    <location>
        <position position="180"/>
    </location>
    <ligand>
        <name>a divalent metal cation</name>
        <dbReference type="ChEBI" id="CHEBI:60240"/>
        <label>2</label>
    </ligand>
</feature>
<dbReference type="PIRSF" id="PIRSF005902">
    <property type="entry name" value="DNase_TatD"/>
    <property type="match status" value="1"/>
</dbReference>
<dbReference type="Gene3D" id="3.20.20.140">
    <property type="entry name" value="Metal-dependent hydrolases"/>
    <property type="match status" value="1"/>
</dbReference>
<dbReference type="InterPro" id="IPR001130">
    <property type="entry name" value="TatD-like"/>
</dbReference>
<dbReference type="EMBL" id="PCXL01000008">
    <property type="protein sequence ID" value="PIR38796.1"/>
    <property type="molecule type" value="Genomic_DNA"/>
</dbReference>
<keyword evidence="3" id="KW-0378">Hydrolase</keyword>
<sequence length="280" mass="31490">MNNYRAIDIHCHTNFAAFDEDRDEVISRTLDAGVYMINVGTQKDTSKSGVELAQKYEKGVYATVGLHPIHTDKSFHDEAEIGEGGSNFNSRDEVFDAEYYRELAQDPKVVAIGECGLDYFRTDKESEQKQRDAFIAQVHVANEVRKPMMLHVRNGQDGRSAYADVLDIIKSEATVLGNVHFFAGSKEDAKKFLDLGFTLSFTGVITFAKEYKELVEFVPDDMIHAETDAPYVAPVPERGKRNEPLFVTHVVEKMASIKGKAVEDMQAILRANTERLFKIV</sequence>
<dbReference type="GO" id="GO:0016788">
    <property type="term" value="F:hydrolase activity, acting on ester bonds"/>
    <property type="evidence" value="ECO:0007669"/>
    <property type="project" value="InterPro"/>
</dbReference>
<dbReference type="PANTHER" id="PTHR46124">
    <property type="entry name" value="D-AMINOACYL-TRNA DEACYLASE"/>
    <property type="match status" value="1"/>
</dbReference>
<feature type="binding site" evidence="2">
    <location>
        <position position="12"/>
    </location>
    <ligand>
        <name>a divalent metal cation</name>
        <dbReference type="ChEBI" id="CHEBI:60240"/>
        <label>1</label>
    </ligand>
</feature>
<dbReference type="SUPFAM" id="SSF51556">
    <property type="entry name" value="Metallo-dependent hydrolases"/>
    <property type="match status" value="1"/>
</dbReference>
<dbReference type="Proteomes" id="UP000231333">
    <property type="component" value="Unassembled WGS sequence"/>
</dbReference>
<feature type="binding site" evidence="2">
    <location>
        <position position="151"/>
    </location>
    <ligand>
        <name>a divalent metal cation</name>
        <dbReference type="ChEBI" id="CHEBI:60240"/>
        <label>2</label>
    </ligand>
</feature>
<dbReference type="AlphaFoldDB" id="A0A2H0QXS8"/>
<dbReference type="PANTHER" id="PTHR46124:SF2">
    <property type="entry name" value="D-AMINOACYL-TRNA DEACYLASE"/>
    <property type="match status" value="1"/>
</dbReference>
<feature type="binding site" evidence="2">
    <location>
        <position position="228"/>
    </location>
    <ligand>
        <name>a divalent metal cation</name>
        <dbReference type="ChEBI" id="CHEBI:60240"/>
        <label>1</label>
    </ligand>
</feature>
<feature type="binding site" evidence="2">
    <location>
        <position position="10"/>
    </location>
    <ligand>
        <name>a divalent metal cation</name>
        <dbReference type="ChEBI" id="CHEBI:60240"/>
        <label>1</label>
    </ligand>
</feature>
<organism evidence="3 4">
    <name type="scientific">Candidatus Zambryskibacteria bacterium CG10_big_fil_rev_8_21_14_0_10_42_12</name>
    <dbReference type="NCBI Taxonomy" id="1975115"/>
    <lineage>
        <taxon>Bacteria</taxon>
        <taxon>Candidatus Zambryskiibacteriota</taxon>
    </lineage>
</organism>
<dbReference type="Pfam" id="PF01026">
    <property type="entry name" value="TatD_DNase"/>
    <property type="match status" value="1"/>
</dbReference>
<feature type="binding site" evidence="2">
    <location>
        <position position="114"/>
    </location>
    <ligand>
        <name>a divalent metal cation</name>
        <dbReference type="ChEBI" id="CHEBI:60240"/>
        <label>1</label>
    </ligand>
</feature>
<dbReference type="GO" id="GO:0046872">
    <property type="term" value="F:metal ion binding"/>
    <property type="evidence" value="ECO:0007669"/>
    <property type="project" value="UniProtKB-KW"/>
</dbReference>
<dbReference type="InterPro" id="IPR015991">
    <property type="entry name" value="TatD/YcfH-like"/>
</dbReference>
<keyword evidence="1 2" id="KW-0479">Metal-binding</keyword>
<evidence type="ECO:0000313" key="3">
    <source>
        <dbReference type="EMBL" id="PIR38796.1"/>
    </source>
</evidence>
<dbReference type="GO" id="GO:0004536">
    <property type="term" value="F:DNA nuclease activity"/>
    <property type="evidence" value="ECO:0007669"/>
    <property type="project" value="InterPro"/>
</dbReference>
<evidence type="ECO:0000256" key="2">
    <source>
        <dbReference type="PIRSR" id="PIRSR005902-1"/>
    </source>
</evidence>
<protein>
    <submittedName>
        <fullName evidence="3">Hydrolase TatD</fullName>
    </submittedName>
</protein>
<proteinExistence type="predicted"/>
<comment type="caution">
    <text evidence="3">The sequence shown here is derived from an EMBL/GenBank/DDBJ whole genome shotgun (WGS) entry which is preliminary data.</text>
</comment>
<gene>
    <name evidence="3" type="ORF">COV34_00555</name>
</gene>
<reference evidence="3 4" key="1">
    <citation type="submission" date="2017-09" db="EMBL/GenBank/DDBJ databases">
        <title>Depth-based differentiation of microbial function through sediment-hosted aquifers and enrichment of novel symbionts in the deep terrestrial subsurface.</title>
        <authorList>
            <person name="Probst A.J."/>
            <person name="Ladd B."/>
            <person name="Jarett J.K."/>
            <person name="Geller-Mcgrath D.E."/>
            <person name="Sieber C.M."/>
            <person name="Emerson J.B."/>
            <person name="Anantharaman K."/>
            <person name="Thomas B.C."/>
            <person name="Malmstrom R."/>
            <person name="Stieglmeier M."/>
            <person name="Klingl A."/>
            <person name="Woyke T."/>
            <person name="Ryan C.M."/>
            <person name="Banfield J.F."/>
        </authorList>
    </citation>
    <scope>NUCLEOTIDE SEQUENCE [LARGE SCALE GENOMIC DNA]</scope>
    <source>
        <strain evidence="3">CG10_big_fil_rev_8_21_14_0_10_42_12</strain>
    </source>
</reference>
<dbReference type="InterPro" id="IPR032466">
    <property type="entry name" value="Metal_Hydrolase"/>
</dbReference>